<dbReference type="Pfam" id="PF00069">
    <property type="entry name" value="Pkinase"/>
    <property type="match status" value="1"/>
</dbReference>
<reference evidence="2 3" key="1">
    <citation type="submission" date="2018-07" db="EMBL/GenBank/DDBJ databases">
        <title>Freshwater and sediment microbial communities from various areas in North America, analyzing microbe dynamics in response to fracking.</title>
        <authorList>
            <person name="Lamendella R."/>
        </authorList>
    </citation>
    <scope>NUCLEOTIDE SEQUENCE [LARGE SCALE GENOMIC DNA]</scope>
    <source>
        <strain evidence="2 3">105B</strain>
    </source>
</reference>
<proteinExistence type="predicted"/>
<dbReference type="InterPro" id="IPR052751">
    <property type="entry name" value="Plant_MAPKKK"/>
</dbReference>
<comment type="caution">
    <text evidence="2">The sequence shown here is derived from an EMBL/GenBank/DDBJ whole genome shotgun (WGS) entry which is preliminary data.</text>
</comment>
<accession>A0A368XLN8</accession>
<dbReference type="InterPro" id="IPR000719">
    <property type="entry name" value="Prot_kinase_dom"/>
</dbReference>
<evidence type="ECO:0000313" key="2">
    <source>
        <dbReference type="EMBL" id="RCW68479.1"/>
    </source>
</evidence>
<dbReference type="GO" id="GO:0004672">
    <property type="term" value="F:protein kinase activity"/>
    <property type="evidence" value="ECO:0007669"/>
    <property type="project" value="InterPro"/>
</dbReference>
<dbReference type="AlphaFoldDB" id="A0A368XLN8"/>
<gene>
    <name evidence="2" type="ORF">DET61_107219</name>
</gene>
<dbReference type="GO" id="GO:0007165">
    <property type="term" value="P:signal transduction"/>
    <property type="evidence" value="ECO:0007669"/>
    <property type="project" value="TreeGrafter"/>
</dbReference>
<dbReference type="SMART" id="SM00220">
    <property type="entry name" value="S_TKc"/>
    <property type="match status" value="1"/>
</dbReference>
<evidence type="ECO:0000313" key="3">
    <source>
        <dbReference type="Proteomes" id="UP000253647"/>
    </source>
</evidence>
<dbReference type="PROSITE" id="PS50011">
    <property type="entry name" value="PROTEIN_KINASE_DOM"/>
    <property type="match status" value="1"/>
</dbReference>
<dbReference type="SUPFAM" id="SSF56112">
    <property type="entry name" value="Protein kinase-like (PK-like)"/>
    <property type="match status" value="1"/>
</dbReference>
<dbReference type="Proteomes" id="UP000253647">
    <property type="component" value="Unassembled WGS sequence"/>
</dbReference>
<dbReference type="EMBL" id="QPJI01000007">
    <property type="protein sequence ID" value="RCW68479.1"/>
    <property type="molecule type" value="Genomic_DNA"/>
</dbReference>
<dbReference type="RefSeq" id="WP_114434584.1">
    <property type="nucleotide sequence ID" value="NZ_QPJI01000007.1"/>
</dbReference>
<dbReference type="InterPro" id="IPR011009">
    <property type="entry name" value="Kinase-like_dom_sf"/>
</dbReference>
<name>A0A368XLN8_MARNT</name>
<dbReference type="Gene3D" id="1.10.510.10">
    <property type="entry name" value="Transferase(Phosphotransferase) domain 1"/>
    <property type="match status" value="1"/>
</dbReference>
<protein>
    <submittedName>
        <fullName evidence="2">Serine/threonine-protein kinase</fullName>
    </submittedName>
</protein>
<sequence length="320" mass="35379">MGVRCYYIALSLVIAGFGREFSSLKSRIQDVVQIFDIIKENGEISSIIEEYIDGPDVHEANEIVKDSNSFLKALWQIASGISDIHNAGVIHRDIKPNNMKVDPEGIIKIFDFGLSRSSDENSTVGYKGTPLFSAPELFTDGKHYFSKAIDTYAFAVTALTLVKTPLNKYFVAPGLPLSPTSTAHLPGDLPDEIKTLIKKCLLEEPEQRPEMNMVRAAIERHLLYDRHRALLVFKKQTKFLDSSNRRVTLNINGTGSITIYYDGISFSVSNVSGEVTINNGPVHVGDEIKGSIVISIGGSLRHYTQRAHVTFDVSHPGVVL</sequence>
<dbReference type="GO" id="GO:0005524">
    <property type="term" value="F:ATP binding"/>
    <property type="evidence" value="ECO:0007669"/>
    <property type="project" value="InterPro"/>
</dbReference>
<dbReference type="PANTHER" id="PTHR48011">
    <property type="entry name" value="CCR4-NOT TRANSCRIPTIONAL COMPLEX SUBUNIT CAF120-RELATED"/>
    <property type="match status" value="1"/>
</dbReference>
<organism evidence="2 3">
    <name type="scientific">Marinobacter nauticus</name>
    <name type="common">Marinobacter hydrocarbonoclasticus</name>
    <name type="synonym">Marinobacter aquaeolei</name>
    <dbReference type="NCBI Taxonomy" id="2743"/>
    <lineage>
        <taxon>Bacteria</taxon>
        <taxon>Pseudomonadati</taxon>
        <taxon>Pseudomonadota</taxon>
        <taxon>Gammaproteobacteria</taxon>
        <taxon>Pseudomonadales</taxon>
        <taxon>Marinobacteraceae</taxon>
        <taxon>Marinobacter</taxon>
    </lineage>
</organism>
<keyword evidence="2" id="KW-0418">Kinase</keyword>
<feature type="domain" description="Protein kinase" evidence="1">
    <location>
        <begin position="1"/>
        <end position="224"/>
    </location>
</feature>
<evidence type="ECO:0000259" key="1">
    <source>
        <dbReference type="PROSITE" id="PS50011"/>
    </source>
</evidence>
<keyword evidence="2" id="KW-0808">Transferase</keyword>
<dbReference type="PANTHER" id="PTHR48011:SF4">
    <property type="entry name" value="MITOGEN-ACTIVATED PROTEIN KINASE KINASE KINASE 19"/>
    <property type="match status" value="1"/>
</dbReference>